<dbReference type="PROSITE" id="PS00758">
    <property type="entry name" value="ARGE_DAPE_CPG2_1"/>
    <property type="match status" value="1"/>
</dbReference>
<dbReference type="GO" id="GO:0046872">
    <property type="term" value="F:metal ion binding"/>
    <property type="evidence" value="ECO:0007669"/>
    <property type="project" value="UniProtKB-KW"/>
</dbReference>
<keyword evidence="6" id="KW-0482">Metalloprotease</keyword>
<dbReference type="GO" id="GO:0008237">
    <property type="term" value="F:metallopeptidase activity"/>
    <property type="evidence" value="ECO:0007669"/>
    <property type="project" value="UniProtKB-KW"/>
</dbReference>
<dbReference type="Gene3D" id="3.30.70.360">
    <property type="match status" value="1"/>
</dbReference>
<dbReference type="AlphaFoldDB" id="A0AAU7AX05"/>
<dbReference type="Gene3D" id="3.40.630.10">
    <property type="entry name" value="Zn peptidases"/>
    <property type="match status" value="1"/>
</dbReference>
<dbReference type="InterPro" id="IPR002933">
    <property type="entry name" value="Peptidase_M20"/>
</dbReference>
<organism evidence="8">
    <name type="scientific">Paraconexibacter sp. AEG42_29</name>
    <dbReference type="NCBI Taxonomy" id="2997339"/>
    <lineage>
        <taxon>Bacteria</taxon>
        <taxon>Bacillati</taxon>
        <taxon>Actinomycetota</taxon>
        <taxon>Thermoleophilia</taxon>
        <taxon>Solirubrobacterales</taxon>
        <taxon>Paraconexibacteraceae</taxon>
        <taxon>Paraconexibacter</taxon>
    </lineage>
</organism>
<dbReference type="Pfam" id="PF07687">
    <property type="entry name" value="M20_dimer"/>
    <property type="match status" value="1"/>
</dbReference>
<dbReference type="GO" id="GO:0006508">
    <property type="term" value="P:proteolysis"/>
    <property type="evidence" value="ECO:0007669"/>
    <property type="project" value="UniProtKB-KW"/>
</dbReference>
<evidence type="ECO:0000313" key="8">
    <source>
        <dbReference type="EMBL" id="XAY06185.1"/>
    </source>
</evidence>
<feature type="domain" description="Peptidase M20 dimerisation" evidence="7">
    <location>
        <begin position="204"/>
        <end position="292"/>
    </location>
</feature>
<dbReference type="PANTHER" id="PTHR42994:SF2">
    <property type="entry name" value="PEPTIDASE"/>
    <property type="match status" value="1"/>
</dbReference>
<dbReference type="InterPro" id="IPR036264">
    <property type="entry name" value="Bact_exopeptidase_dim_dom"/>
</dbReference>
<keyword evidence="3" id="KW-0479">Metal-binding</keyword>
<dbReference type="RefSeq" id="WP_354697422.1">
    <property type="nucleotide sequence ID" value="NZ_CP114014.1"/>
</dbReference>
<evidence type="ECO:0000256" key="2">
    <source>
        <dbReference type="ARBA" id="ARBA00022670"/>
    </source>
</evidence>
<dbReference type="InterPro" id="IPR011650">
    <property type="entry name" value="Peptidase_M20_dimer"/>
</dbReference>
<dbReference type="SUPFAM" id="SSF55031">
    <property type="entry name" value="Bacterial exopeptidase dimerisation domain"/>
    <property type="match status" value="1"/>
</dbReference>
<evidence type="ECO:0000259" key="7">
    <source>
        <dbReference type="Pfam" id="PF07687"/>
    </source>
</evidence>
<comment type="cofactor">
    <cofactor evidence="1">
        <name>Zn(2+)</name>
        <dbReference type="ChEBI" id="CHEBI:29105"/>
    </cofactor>
</comment>
<reference evidence="8" key="1">
    <citation type="submission" date="2022-12" db="EMBL/GenBank/DDBJ databases">
        <title>Paraconexibacter alkalitolerans sp. nov. and Baekduia alba sp. nov., isolated from soil and emended description of the genera Paraconexibacter (Chun et al., 2020) and Baekduia (An et al., 2020).</title>
        <authorList>
            <person name="Vieira S."/>
            <person name="Huber K.J."/>
            <person name="Geppert A."/>
            <person name="Wolf J."/>
            <person name="Neumann-Schaal M."/>
            <person name="Muesken M."/>
            <person name="Overmann J."/>
        </authorList>
    </citation>
    <scope>NUCLEOTIDE SEQUENCE</scope>
    <source>
        <strain evidence="8">AEG42_29</strain>
    </source>
</reference>
<dbReference type="PANTHER" id="PTHR42994">
    <property type="entry name" value="PEPTIDASE T"/>
    <property type="match status" value="1"/>
</dbReference>
<proteinExistence type="predicted"/>
<dbReference type="SUPFAM" id="SSF53187">
    <property type="entry name" value="Zn-dependent exopeptidases"/>
    <property type="match status" value="1"/>
</dbReference>
<evidence type="ECO:0000256" key="5">
    <source>
        <dbReference type="ARBA" id="ARBA00022833"/>
    </source>
</evidence>
<sequence>MTEGRASEIERARLHEEFAQLCRIRSVSGEERAIADHVTGLLRGLGHEVEEDDTAGVTGAGSGNLLCRIPGDGTRSVLLCAHLDTVPHAGQIEPVLEDGGWVSAGDTILGADNKAAVAALLAVARRYAPAPDGDSPGQQGSAARGRPPVGIELLFTASEEVALAGAKAFDCSRLRSDFGYVYDHASPIGEIVMASPTYHRIAAHFHGRPAHAGIRPEDGRSAVLAAALAVAAMPFGRLDAETTTNVGSVHGGVGGTNVVAEHCTVLAEARSLDDRKVEEAVAAIVDACHDAAGDPRCSCDVDIDMQRLFSGYRHTGTLPSVVAAENALRACGYTPQRIVTGGGSDANAFAVQGFVCTNLANGTERNHEPTERVSTDALEGMLDVTYALLTELGG</sequence>
<dbReference type="Pfam" id="PF01546">
    <property type="entry name" value="Peptidase_M20"/>
    <property type="match status" value="1"/>
</dbReference>
<accession>A0AAU7AX05</accession>
<evidence type="ECO:0000256" key="3">
    <source>
        <dbReference type="ARBA" id="ARBA00022723"/>
    </source>
</evidence>
<dbReference type="KEGG" id="parq:DSM112329_03049"/>
<dbReference type="EMBL" id="CP114014">
    <property type="protein sequence ID" value="XAY06185.1"/>
    <property type="molecule type" value="Genomic_DNA"/>
</dbReference>
<evidence type="ECO:0000256" key="1">
    <source>
        <dbReference type="ARBA" id="ARBA00001947"/>
    </source>
</evidence>
<protein>
    <submittedName>
        <fullName evidence="8">Peptidase</fullName>
    </submittedName>
</protein>
<keyword evidence="5" id="KW-0862">Zinc</keyword>
<evidence type="ECO:0000256" key="6">
    <source>
        <dbReference type="ARBA" id="ARBA00023049"/>
    </source>
</evidence>
<keyword evidence="2" id="KW-0645">Protease</keyword>
<gene>
    <name evidence="8" type="ORF">DSM112329_03049</name>
</gene>
<name>A0AAU7AX05_9ACTN</name>
<evidence type="ECO:0000256" key="4">
    <source>
        <dbReference type="ARBA" id="ARBA00022801"/>
    </source>
</evidence>
<dbReference type="InterPro" id="IPR001261">
    <property type="entry name" value="ArgE/DapE_CS"/>
</dbReference>
<keyword evidence="4" id="KW-0378">Hydrolase</keyword>